<feature type="domain" description="Fibronectin type-III" evidence="6">
    <location>
        <begin position="296"/>
        <end position="382"/>
    </location>
</feature>
<dbReference type="Gene3D" id="2.60.40.10">
    <property type="entry name" value="Immunoglobulins"/>
    <property type="match status" value="1"/>
</dbReference>
<feature type="chain" id="PRO_5022704017" evidence="5">
    <location>
        <begin position="19"/>
        <end position="607"/>
    </location>
</feature>
<dbReference type="Pfam" id="PF18962">
    <property type="entry name" value="Por_Secre_tail"/>
    <property type="match status" value="1"/>
</dbReference>
<dbReference type="Proteomes" id="UP000321578">
    <property type="component" value="Unassembled WGS sequence"/>
</dbReference>
<organism evidence="7 8">
    <name type="scientific">Subsaximicrobium wynnwilliamsii</name>
    <dbReference type="NCBI Taxonomy" id="291179"/>
    <lineage>
        <taxon>Bacteria</taxon>
        <taxon>Pseudomonadati</taxon>
        <taxon>Bacteroidota</taxon>
        <taxon>Flavobacteriia</taxon>
        <taxon>Flavobacteriales</taxon>
        <taxon>Flavobacteriaceae</taxon>
        <taxon>Subsaximicrobium</taxon>
    </lineage>
</organism>
<evidence type="ECO:0000256" key="5">
    <source>
        <dbReference type="SAM" id="SignalP"/>
    </source>
</evidence>
<dbReference type="InterPro" id="IPR007346">
    <property type="entry name" value="Endonuclease-I"/>
</dbReference>
<keyword evidence="8" id="KW-1185">Reference proteome</keyword>
<dbReference type="NCBIfam" id="TIGR04183">
    <property type="entry name" value="Por_Secre_tail"/>
    <property type="match status" value="1"/>
</dbReference>
<dbReference type="InterPro" id="IPR036116">
    <property type="entry name" value="FN3_sf"/>
</dbReference>
<dbReference type="PROSITE" id="PS50853">
    <property type="entry name" value="FN3"/>
    <property type="match status" value="1"/>
</dbReference>
<dbReference type="PANTHER" id="PTHR33607">
    <property type="entry name" value="ENDONUCLEASE-1"/>
    <property type="match status" value="1"/>
</dbReference>
<dbReference type="SUPFAM" id="SSF49265">
    <property type="entry name" value="Fibronectin type III"/>
    <property type="match status" value="1"/>
</dbReference>
<comment type="caution">
    <text evidence="7">The sequence shown here is derived from an EMBL/GenBank/DDBJ whole genome shotgun (WGS) entry which is preliminary data.</text>
</comment>
<dbReference type="GO" id="GO:0004518">
    <property type="term" value="F:nuclease activity"/>
    <property type="evidence" value="ECO:0007669"/>
    <property type="project" value="UniProtKB-KW"/>
</dbReference>
<name>A0A5C6ZKY3_9FLAO</name>
<protein>
    <submittedName>
        <fullName evidence="7">T9SS type A sorting domain-containing protein</fullName>
    </submittedName>
</protein>
<evidence type="ECO:0000256" key="1">
    <source>
        <dbReference type="ARBA" id="ARBA00006429"/>
    </source>
</evidence>
<dbReference type="InterPro" id="IPR013783">
    <property type="entry name" value="Ig-like_fold"/>
</dbReference>
<dbReference type="InterPro" id="IPR003961">
    <property type="entry name" value="FN3_dom"/>
</dbReference>
<reference evidence="7 8" key="1">
    <citation type="submission" date="2019-08" db="EMBL/GenBank/DDBJ databases">
        <title>Genomes of Subsaximicrobium wynnwilliamsii strains.</title>
        <authorList>
            <person name="Bowman J.P."/>
        </authorList>
    </citation>
    <scope>NUCLEOTIDE SEQUENCE [LARGE SCALE GENOMIC DNA]</scope>
    <source>
        <strain evidence="7 8">2-80-2</strain>
    </source>
</reference>
<keyword evidence="4" id="KW-0378">Hydrolase</keyword>
<dbReference type="EMBL" id="VORO01000003">
    <property type="protein sequence ID" value="TXD90502.1"/>
    <property type="molecule type" value="Genomic_DNA"/>
</dbReference>
<dbReference type="OrthoDB" id="5485925at2"/>
<dbReference type="PANTHER" id="PTHR33607:SF2">
    <property type="entry name" value="ENDONUCLEASE-1"/>
    <property type="match status" value="1"/>
</dbReference>
<accession>A0A5C6ZKY3</accession>
<dbReference type="SMART" id="SM00060">
    <property type="entry name" value="FN3"/>
    <property type="match status" value="1"/>
</dbReference>
<gene>
    <name evidence="7" type="ORF">ESY86_03815</name>
</gene>
<keyword evidence="3 5" id="KW-0732">Signal</keyword>
<proteinExistence type="inferred from homology"/>
<dbReference type="Pfam" id="PF00041">
    <property type="entry name" value="fn3"/>
    <property type="match status" value="1"/>
</dbReference>
<evidence type="ECO:0000256" key="4">
    <source>
        <dbReference type="ARBA" id="ARBA00022801"/>
    </source>
</evidence>
<dbReference type="AlphaFoldDB" id="A0A5C6ZKY3"/>
<dbReference type="Pfam" id="PF04231">
    <property type="entry name" value="Endonuclease_1"/>
    <property type="match status" value="1"/>
</dbReference>
<dbReference type="InterPro" id="IPR044925">
    <property type="entry name" value="His-Me_finger_sf"/>
</dbReference>
<dbReference type="GO" id="GO:0016787">
    <property type="term" value="F:hydrolase activity"/>
    <property type="evidence" value="ECO:0007669"/>
    <property type="project" value="UniProtKB-KW"/>
</dbReference>
<comment type="similarity">
    <text evidence="1">Belongs to the EndA/NucM nuclease family.</text>
</comment>
<evidence type="ECO:0000256" key="2">
    <source>
        <dbReference type="ARBA" id="ARBA00022722"/>
    </source>
</evidence>
<dbReference type="CDD" id="cd00063">
    <property type="entry name" value="FN3"/>
    <property type="match status" value="1"/>
</dbReference>
<evidence type="ECO:0000259" key="6">
    <source>
        <dbReference type="PROSITE" id="PS50853"/>
    </source>
</evidence>
<keyword evidence="2" id="KW-0540">Nuclease</keyword>
<evidence type="ECO:0000313" key="7">
    <source>
        <dbReference type="EMBL" id="TXD90502.1"/>
    </source>
</evidence>
<dbReference type="InterPro" id="IPR026444">
    <property type="entry name" value="Secre_tail"/>
</dbReference>
<dbReference type="SUPFAM" id="SSF54060">
    <property type="entry name" value="His-Me finger endonucleases"/>
    <property type="match status" value="1"/>
</dbReference>
<sequence length="607" mass="66575">MKQFYLFTFLVLTLNASAQIPAGYYDSASGTSYELKTQLYNIIDDHNVQSYGAMYTFIATYDRDNYYETNGANTILDVYSENPATSPNNNDPYNFTPTVNQCGNYSDEGDCYNREHVVPQSVFNSEFPMYSDAHELLPTDGRVNGLRSSYPFGVVDDSQLVSQNNTANPTLNGSKLGNNFNGGYSSGYTGIVFEPIDEFKGDIARIHFYFITRYQNLVGNWSSYEMFDGSTDQVLDDPFLSIMLNWHQNDPVSQKEIDRNNNIFYNHQQNRNPFVDHPEFVAEIWTVEPDTEAPTTPTSLMASNPTDNSISLSWTASTDDTAVTAYEIFRNGASAYTTTETTYVANNLTANTNYCFTVRALDAATNASDLSNEACDTTTNNGTTSTDCLAETFANITTGQNGYAERTWTGDDGGIWSATDARTDQILNNEAITIRDGVLSMPATSGGIGALTVTTQRIFSGSNGTFNINVGGTLVATIPYGASVETVTIQNINIPGNVTVTIDGNSATSNRVVFDDLSYTCYADLSLADFDASAVAVYPNPVENTLMIALKNPAETTVEIFDILGKKVLSKAIEQTKALNVSHLNSGIYILRITQNNTSITKKLIKQ</sequence>
<feature type="signal peptide" evidence="5">
    <location>
        <begin position="1"/>
        <end position="18"/>
    </location>
</feature>
<evidence type="ECO:0000256" key="3">
    <source>
        <dbReference type="ARBA" id="ARBA00022729"/>
    </source>
</evidence>
<evidence type="ECO:0000313" key="8">
    <source>
        <dbReference type="Proteomes" id="UP000321578"/>
    </source>
</evidence>
<dbReference type="RefSeq" id="WP_147085248.1">
    <property type="nucleotide sequence ID" value="NZ_VORM01000002.1"/>
</dbReference>